<evidence type="ECO:0000313" key="7">
    <source>
        <dbReference type="EMBL" id="MDM8323838.1"/>
    </source>
</evidence>
<feature type="domain" description="RNA polymerase sigma-70 region 2" evidence="5">
    <location>
        <begin position="20"/>
        <end position="85"/>
    </location>
</feature>
<accession>A0ABT7VC20</accession>
<evidence type="ECO:0000259" key="6">
    <source>
        <dbReference type="Pfam" id="PF08281"/>
    </source>
</evidence>
<keyword evidence="8" id="KW-1185">Reference proteome</keyword>
<evidence type="ECO:0000256" key="2">
    <source>
        <dbReference type="ARBA" id="ARBA00023015"/>
    </source>
</evidence>
<reference evidence="8" key="2">
    <citation type="submission" date="2023-07" db="EMBL/GenBank/DDBJ databases">
        <title>Identification and characterization of horizontal gene transfer across gut microbiota members of farm animals based on homology search.</title>
        <authorList>
            <person name="Schwarzerova J."/>
            <person name="Nykrynova M."/>
            <person name="Jureckova K."/>
            <person name="Cejkova D."/>
            <person name="Rychlik I."/>
        </authorList>
    </citation>
    <scope>NUCLEOTIDE SEQUENCE [LARGE SCALE GENOMIC DNA]</scope>
    <source>
        <strain evidence="8">109_WCHN</strain>
    </source>
</reference>
<organism evidence="7 8">
    <name type="scientific">Bacteroides gallinaceum</name>
    <dbReference type="NCBI Taxonomy" id="1462571"/>
    <lineage>
        <taxon>Bacteria</taxon>
        <taxon>Pseudomonadati</taxon>
        <taxon>Bacteroidota</taxon>
        <taxon>Bacteroidia</taxon>
        <taxon>Bacteroidales</taxon>
        <taxon>Bacteroidaceae</taxon>
        <taxon>Bacteroides</taxon>
    </lineage>
</organism>
<dbReference type="PANTHER" id="PTHR43133">
    <property type="entry name" value="RNA POLYMERASE ECF-TYPE SIGMA FACTO"/>
    <property type="match status" value="1"/>
</dbReference>
<reference evidence="7 8" key="1">
    <citation type="submission" date="2023-06" db="EMBL/GenBank/DDBJ databases">
        <authorList>
            <person name="Zeman M."/>
            <person name="Kubasova T."/>
            <person name="Jahodarova E."/>
            <person name="Nykrynova M."/>
            <person name="Rychlik I."/>
        </authorList>
    </citation>
    <scope>NUCLEOTIDE SEQUENCE [LARGE SCALE GENOMIC DNA]</scope>
    <source>
        <strain evidence="7 8">109_WCHN</strain>
    </source>
</reference>
<dbReference type="PANTHER" id="PTHR43133:SF46">
    <property type="entry name" value="RNA POLYMERASE SIGMA-70 FACTOR ECF SUBFAMILY"/>
    <property type="match status" value="1"/>
</dbReference>
<proteinExistence type="inferred from homology"/>
<sequence>MDSILLDRLKRGDMKAFDALFRKYYPLLCAYGCKFVREEIAEEIAQDTMLWLWEHREENIIRFSLVKYLLRTVYRKSLNRIEQEQVKLNAETCFYQEICENVLEESDLCEINDLSRKLREAIRNLPDNYRESFVMHRFKDMTYKEIAGELNVSVQTVNYRIGQALKLLYAALKDYLPVLFLLLPAK</sequence>
<evidence type="ECO:0000313" key="8">
    <source>
        <dbReference type="Proteomes" id="UP001169458"/>
    </source>
</evidence>
<dbReference type="Pfam" id="PF08281">
    <property type="entry name" value="Sigma70_r4_2"/>
    <property type="match status" value="1"/>
</dbReference>
<dbReference type="InterPro" id="IPR013324">
    <property type="entry name" value="RNA_pol_sigma_r3/r4-like"/>
</dbReference>
<protein>
    <submittedName>
        <fullName evidence="7">RNA polymerase sigma-70 factor</fullName>
    </submittedName>
</protein>
<gene>
    <name evidence="7" type="ORF">QUW60_01055</name>
</gene>
<evidence type="ECO:0000256" key="1">
    <source>
        <dbReference type="ARBA" id="ARBA00010641"/>
    </source>
</evidence>
<dbReference type="InterPro" id="IPR014284">
    <property type="entry name" value="RNA_pol_sigma-70_dom"/>
</dbReference>
<keyword evidence="2" id="KW-0805">Transcription regulation</keyword>
<dbReference type="RefSeq" id="WP_258336914.1">
    <property type="nucleotide sequence ID" value="NZ_JAUDEN010000001.1"/>
</dbReference>
<dbReference type="InterPro" id="IPR039425">
    <property type="entry name" value="RNA_pol_sigma-70-like"/>
</dbReference>
<evidence type="ECO:0000256" key="4">
    <source>
        <dbReference type="ARBA" id="ARBA00023163"/>
    </source>
</evidence>
<dbReference type="CDD" id="cd06171">
    <property type="entry name" value="Sigma70_r4"/>
    <property type="match status" value="1"/>
</dbReference>
<dbReference type="InterPro" id="IPR007627">
    <property type="entry name" value="RNA_pol_sigma70_r2"/>
</dbReference>
<feature type="domain" description="RNA polymerase sigma factor 70 region 4 type 2" evidence="6">
    <location>
        <begin position="116"/>
        <end position="168"/>
    </location>
</feature>
<dbReference type="Gene3D" id="1.10.1740.10">
    <property type="match status" value="1"/>
</dbReference>
<dbReference type="InterPro" id="IPR013325">
    <property type="entry name" value="RNA_pol_sigma_r2"/>
</dbReference>
<comment type="similarity">
    <text evidence="1">Belongs to the sigma-70 factor family. ECF subfamily.</text>
</comment>
<keyword evidence="4" id="KW-0804">Transcription</keyword>
<dbReference type="Pfam" id="PF04542">
    <property type="entry name" value="Sigma70_r2"/>
    <property type="match status" value="1"/>
</dbReference>
<name>A0ABT7VC20_9BACE</name>
<dbReference type="Proteomes" id="UP001169458">
    <property type="component" value="Unassembled WGS sequence"/>
</dbReference>
<evidence type="ECO:0000259" key="5">
    <source>
        <dbReference type="Pfam" id="PF04542"/>
    </source>
</evidence>
<dbReference type="NCBIfam" id="TIGR02985">
    <property type="entry name" value="Sig70_bacteroi1"/>
    <property type="match status" value="1"/>
</dbReference>
<dbReference type="InterPro" id="IPR014327">
    <property type="entry name" value="RNA_pol_sigma70_bacteroid"/>
</dbReference>
<dbReference type="NCBIfam" id="TIGR02937">
    <property type="entry name" value="sigma70-ECF"/>
    <property type="match status" value="1"/>
</dbReference>
<dbReference type="InterPro" id="IPR013249">
    <property type="entry name" value="RNA_pol_sigma70_r4_t2"/>
</dbReference>
<dbReference type="InterPro" id="IPR036388">
    <property type="entry name" value="WH-like_DNA-bd_sf"/>
</dbReference>
<dbReference type="Gene3D" id="1.10.10.10">
    <property type="entry name" value="Winged helix-like DNA-binding domain superfamily/Winged helix DNA-binding domain"/>
    <property type="match status" value="1"/>
</dbReference>
<comment type="caution">
    <text evidence="7">The sequence shown here is derived from an EMBL/GenBank/DDBJ whole genome shotgun (WGS) entry which is preliminary data.</text>
</comment>
<dbReference type="SUPFAM" id="SSF88946">
    <property type="entry name" value="Sigma2 domain of RNA polymerase sigma factors"/>
    <property type="match status" value="1"/>
</dbReference>
<dbReference type="SUPFAM" id="SSF88659">
    <property type="entry name" value="Sigma3 and sigma4 domains of RNA polymerase sigma factors"/>
    <property type="match status" value="1"/>
</dbReference>
<evidence type="ECO:0000256" key="3">
    <source>
        <dbReference type="ARBA" id="ARBA00023082"/>
    </source>
</evidence>
<dbReference type="EMBL" id="JAUDEN010000001">
    <property type="protein sequence ID" value="MDM8323838.1"/>
    <property type="molecule type" value="Genomic_DNA"/>
</dbReference>
<keyword evidence="3" id="KW-0731">Sigma factor</keyword>